<dbReference type="EMBL" id="MT143264">
    <property type="protein sequence ID" value="QJA94834.1"/>
    <property type="molecule type" value="Genomic_DNA"/>
</dbReference>
<protein>
    <submittedName>
        <fullName evidence="1">Uncharacterized protein</fullName>
    </submittedName>
</protein>
<name>A0A6M3LN66_9ZZZZ</name>
<evidence type="ECO:0000313" key="1">
    <source>
        <dbReference type="EMBL" id="QJA94834.1"/>
    </source>
</evidence>
<proteinExistence type="predicted"/>
<organism evidence="1">
    <name type="scientific">viral metagenome</name>
    <dbReference type="NCBI Taxonomy" id="1070528"/>
    <lineage>
        <taxon>unclassified sequences</taxon>
        <taxon>metagenomes</taxon>
        <taxon>organismal metagenomes</taxon>
    </lineage>
</organism>
<dbReference type="AlphaFoldDB" id="A0A6M3LN66"/>
<reference evidence="1" key="1">
    <citation type="submission" date="2020-03" db="EMBL/GenBank/DDBJ databases">
        <title>The deep terrestrial virosphere.</title>
        <authorList>
            <person name="Holmfeldt K."/>
            <person name="Nilsson E."/>
            <person name="Simone D."/>
            <person name="Lopez-Fernandez M."/>
            <person name="Wu X."/>
            <person name="de Brujin I."/>
            <person name="Lundin D."/>
            <person name="Andersson A."/>
            <person name="Bertilsson S."/>
            <person name="Dopson M."/>
        </authorList>
    </citation>
    <scope>NUCLEOTIDE SEQUENCE</scope>
    <source>
        <strain evidence="1">MM415B03722</strain>
    </source>
</reference>
<accession>A0A6M3LN66</accession>
<gene>
    <name evidence="1" type="ORF">MM415B03722_0008</name>
</gene>
<sequence length="256" mass="29236">MCQTFSCVVTRNGKVFWEAGVDSHDDLIHKFKVRDDTVDMEEISHAKIEIIPNNRNKYPYLYPDGKWKLQIDEQVTPSWFMQLHKDKAWEAWAEWKDVVYQFNVKEALHPVNPLKSRKGKPSKQDILLLKEWDSVGDSVWASVGASVGDSVWASVGDSVWASVRDSVGDSVGDSVRASVRASVGDSVRAYIGSLFPNIETWKYIKHEQGKYPYQSCVDLWKRGLIPSFDGKAWRLHSGKNASIVFEITRKELMKVK</sequence>